<dbReference type="InterPro" id="IPR007193">
    <property type="entry name" value="Upf2/Nmd2_C"/>
</dbReference>
<dbReference type="InterPro" id="IPR016024">
    <property type="entry name" value="ARM-type_fold"/>
</dbReference>
<dbReference type="Gene3D" id="1.25.40.180">
    <property type="match status" value="2"/>
</dbReference>
<evidence type="ECO:0000256" key="1">
    <source>
        <dbReference type="ARBA" id="ARBA00004496"/>
    </source>
</evidence>
<comment type="subcellular location">
    <subcellularLocation>
        <location evidence="1">Cytoplasm</location>
    </subcellularLocation>
</comment>
<dbReference type="SUPFAM" id="SSF48371">
    <property type="entry name" value="ARM repeat"/>
    <property type="match status" value="2"/>
</dbReference>
<evidence type="ECO:0000256" key="2">
    <source>
        <dbReference type="ARBA" id="ARBA00022490"/>
    </source>
</evidence>
<dbReference type="InterPro" id="IPR003890">
    <property type="entry name" value="MIF4G-like_typ-3"/>
</dbReference>
<evidence type="ECO:0000256" key="3">
    <source>
        <dbReference type="SAM" id="MobiDB-lite"/>
    </source>
</evidence>
<comment type="caution">
    <text evidence="5">The sequence shown here is derived from an EMBL/GenBank/DDBJ whole genome shotgun (WGS) entry which is preliminary data.</text>
</comment>
<evidence type="ECO:0000313" key="6">
    <source>
        <dbReference type="Proteomes" id="UP001150925"/>
    </source>
</evidence>
<feature type="domain" description="MIF4G" evidence="4">
    <location>
        <begin position="76"/>
        <end position="271"/>
    </location>
</feature>
<dbReference type="AlphaFoldDB" id="A0A9W8E627"/>
<dbReference type="GO" id="GO:0003723">
    <property type="term" value="F:RNA binding"/>
    <property type="evidence" value="ECO:0007669"/>
    <property type="project" value="InterPro"/>
</dbReference>
<evidence type="ECO:0000259" key="4">
    <source>
        <dbReference type="SMART" id="SM00543"/>
    </source>
</evidence>
<dbReference type="Pfam" id="PF04050">
    <property type="entry name" value="Upf2"/>
    <property type="match status" value="1"/>
</dbReference>
<dbReference type="GO" id="GO:0005737">
    <property type="term" value="C:cytoplasm"/>
    <property type="evidence" value="ECO:0007669"/>
    <property type="project" value="UniProtKB-SubCell"/>
</dbReference>
<name>A0A9W8E627_9FUNG</name>
<dbReference type="EMBL" id="JANBPY010001041">
    <property type="protein sequence ID" value="KAJ1961949.1"/>
    <property type="molecule type" value="Genomic_DNA"/>
</dbReference>
<feature type="compositionally biased region" description="Low complexity" evidence="3">
    <location>
        <begin position="48"/>
        <end position="61"/>
    </location>
</feature>
<reference evidence="5" key="1">
    <citation type="submission" date="2022-07" db="EMBL/GenBank/DDBJ databases">
        <title>Phylogenomic reconstructions and comparative analyses of Kickxellomycotina fungi.</title>
        <authorList>
            <person name="Reynolds N.K."/>
            <person name="Stajich J.E."/>
            <person name="Barry K."/>
            <person name="Grigoriev I.V."/>
            <person name="Crous P."/>
            <person name="Smith M.E."/>
        </authorList>
    </citation>
    <scope>NUCLEOTIDE SEQUENCE</scope>
    <source>
        <strain evidence="5">RSA 1196</strain>
    </source>
</reference>
<dbReference type="Proteomes" id="UP001150925">
    <property type="component" value="Unassembled WGS sequence"/>
</dbReference>
<evidence type="ECO:0000313" key="5">
    <source>
        <dbReference type="EMBL" id="KAJ1961949.1"/>
    </source>
</evidence>
<feature type="region of interest" description="Disordered" evidence="3">
    <location>
        <begin position="48"/>
        <end position="74"/>
    </location>
</feature>
<dbReference type="PANTHER" id="PTHR12839">
    <property type="entry name" value="NONSENSE-MEDIATED MRNA DECAY PROTEIN 2 UP-FRAMESHIFT SUPPRESSOR 2"/>
    <property type="match status" value="1"/>
</dbReference>
<dbReference type="InterPro" id="IPR039762">
    <property type="entry name" value="Nmd2/UPF2"/>
</dbReference>
<dbReference type="SMART" id="SM00543">
    <property type="entry name" value="MIF4G"/>
    <property type="match status" value="2"/>
</dbReference>
<dbReference type="Pfam" id="PF02854">
    <property type="entry name" value="MIF4G"/>
    <property type="match status" value="2"/>
</dbReference>
<dbReference type="Gene3D" id="4.10.80.160">
    <property type="match status" value="1"/>
</dbReference>
<protein>
    <submittedName>
        <fullName evidence="5">mRNA decay protein</fullName>
    </submittedName>
</protein>
<feature type="compositionally biased region" description="Polar residues" evidence="3">
    <location>
        <begin position="62"/>
        <end position="74"/>
    </location>
</feature>
<feature type="domain" description="MIF4G" evidence="4">
    <location>
        <begin position="286"/>
        <end position="494"/>
    </location>
</feature>
<proteinExistence type="predicted"/>
<dbReference type="GO" id="GO:0035145">
    <property type="term" value="C:exon-exon junction complex"/>
    <property type="evidence" value="ECO:0007669"/>
    <property type="project" value="TreeGrafter"/>
</dbReference>
<dbReference type="GO" id="GO:0000184">
    <property type="term" value="P:nuclear-transcribed mRNA catabolic process, nonsense-mediated decay"/>
    <property type="evidence" value="ECO:0007669"/>
    <property type="project" value="InterPro"/>
</dbReference>
<sequence>MESVDAKCNEFSIEEDELALDIEPEGMNVLPQGDEDSKHTTPIVDSVVDASSSRDTSSATTLLPQMTGSTSSSGELHTMLNSLPLLANREMIDQAAVNFCFLNTKNARRRLLEALLAVPRRRYDLIPYYARLVATLHPYLPDLGTELTQTLERRFRKLTFARISNERSRGWIEDRVCNVMFLAELAKFRVAPGYVPMYCLKVLLRDFSNASIEVMCRGLLEPSGRYLYRSHQTHRVMVQLLDMLKRKAMAIHLDSRLSTMLDNAYYMCNPPKARCVSQKPRTVMEKYIHYLLYQELRAETFTTVYNLLRKLDWNDPLVAGAIFSCFTKVWKVKYHQVEWLAKLLKKLDTYHPGLSTAVVDELLENIRQGLEYNIFKHNQRRMACVQYLGELFACKIVSTDVVFDTLYTILTLGYPDPHFYPGRFSPLDLPQDFFRVRLCSCLLDTCGVYLANSQAQTKLDLFLLTLELYVRAKPTLPVEVEFLLDDTLTRACPDYRFHTSYEAVAASYCEKLGALHQSVGSVAKAGQTIGNTESEMVVGSDVESTTSNTTEVPRGVIAADPSGNGGDDDDRAVPDIDPSCPTQYTDDDEDDDNATDLVELRQQREASEALCKAEVDGLEQELKRIVAESMEERKQQRQANGLDVAIPFGLQEKNLQPGPRSFVPYTVLGKKGNKSQLRTLQVPSDSQLVTNTISKQQAAFDERQQLKQIVLDYEYHSHEQERVELQRTLAHRGIRLTYRQSGKQRDRGRG</sequence>
<dbReference type="OrthoDB" id="27832at2759"/>
<gene>
    <name evidence="5" type="primary">NMD2_2</name>
    <name evidence="5" type="ORF">IWQ62_003689</name>
</gene>
<feature type="compositionally biased region" description="Polar residues" evidence="3">
    <location>
        <begin position="542"/>
        <end position="551"/>
    </location>
</feature>
<keyword evidence="2" id="KW-0963">Cytoplasm</keyword>
<accession>A0A9W8E627</accession>
<organism evidence="5 6">
    <name type="scientific">Dispira parvispora</name>
    <dbReference type="NCBI Taxonomy" id="1520584"/>
    <lineage>
        <taxon>Eukaryota</taxon>
        <taxon>Fungi</taxon>
        <taxon>Fungi incertae sedis</taxon>
        <taxon>Zoopagomycota</taxon>
        <taxon>Kickxellomycotina</taxon>
        <taxon>Dimargaritomycetes</taxon>
        <taxon>Dimargaritales</taxon>
        <taxon>Dimargaritaceae</taxon>
        <taxon>Dispira</taxon>
    </lineage>
</organism>
<feature type="region of interest" description="Disordered" evidence="3">
    <location>
        <begin position="536"/>
        <end position="592"/>
    </location>
</feature>
<dbReference type="PANTHER" id="PTHR12839:SF7">
    <property type="entry name" value="REGULATOR OF NONSENSE TRANSCRIPTS 2"/>
    <property type="match status" value="1"/>
</dbReference>
<keyword evidence="6" id="KW-1185">Reference proteome</keyword>